<proteinExistence type="predicted"/>
<name>A0A3E2HH00_SCYLI</name>
<feature type="compositionally biased region" description="Polar residues" evidence="1">
    <location>
        <begin position="300"/>
        <end position="313"/>
    </location>
</feature>
<protein>
    <submittedName>
        <fullName evidence="2">Uncharacterized protein</fullName>
    </submittedName>
</protein>
<dbReference type="AlphaFoldDB" id="A0A3E2HH00"/>
<feature type="region of interest" description="Disordered" evidence="1">
    <location>
        <begin position="300"/>
        <end position="347"/>
    </location>
</feature>
<sequence>MSQYHNRLNLSGFSSSNNGLVLVRRQGQYFAEEIVTFQFLDLPYDVRYKIYTELLVSKEPISPTKEDYSIGRRLYRSMSFSRRALTPAICRTNHQIAEESIRILYSQNIFSFDSIDIPAPFALHFASYLHLIEQIEFHAFKAGDAYLPTGFQDASFPAPNRGTITQGSVEIDLINTLFAPFDRLFFPNLRLLRVSLAQANGDPPLTIYSRAVDNLIDMILPPKAKLEIVDCGSAMKRYIMRSRLEMVPMRRQPVFVDLGDVRRHIRCVSPFRLLLALADFYRFNVSVSSIESWPELNNTWNQHSRTSSTSNSDCLYLQPNASEDRDESAPQSSTDELPSSADREPGPARIIWMPESRHQVSRNHEIQRGRYTIFYPRSQLYGTETNAAGAHYVPVPFNMLTDPRGTTIEGNHGPFTSQVVQAHPAFNSPNDAPVQPSIRGTLIQLPIHVESFARRCAQDTRPGMLDKVKKFFHLKRSEKIN</sequence>
<gene>
    <name evidence="2" type="ORF">B7463_g3616</name>
</gene>
<dbReference type="EMBL" id="NCSJ02000049">
    <property type="protein sequence ID" value="RFU32710.1"/>
    <property type="molecule type" value="Genomic_DNA"/>
</dbReference>
<keyword evidence="3" id="KW-1185">Reference proteome</keyword>
<reference evidence="2 3" key="1">
    <citation type="submission" date="2018-05" db="EMBL/GenBank/DDBJ databases">
        <title>Draft genome sequence of Scytalidium lignicola DSM 105466, a ubiquitous saprotrophic fungus.</title>
        <authorList>
            <person name="Buettner E."/>
            <person name="Gebauer A.M."/>
            <person name="Hofrichter M."/>
            <person name="Liers C."/>
            <person name="Kellner H."/>
        </authorList>
    </citation>
    <scope>NUCLEOTIDE SEQUENCE [LARGE SCALE GENOMIC DNA]</scope>
    <source>
        <strain evidence="2 3">DSM 105466</strain>
    </source>
</reference>
<evidence type="ECO:0000313" key="2">
    <source>
        <dbReference type="EMBL" id="RFU32710.1"/>
    </source>
</evidence>
<dbReference type="OrthoDB" id="3438133at2759"/>
<comment type="caution">
    <text evidence="2">The sequence shown here is derived from an EMBL/GenBank/DDBJ whole genome shotgun (WGS) entry which is preliminary data.</text>
</comment>
<accession>A0A3E2HH00</accession>
<organism evidence="2 3">
    <name type="scientific">Scytalidium lignicola</name>
    <name type="common">Hyphomycete</name>
    <dbReference type="NCBI Taxonomy" id="5539"/>
    <lineage>
        <taxon>Eukaryota</taxon>
        <taxon>Fungi</taxon>
        <taxon>Dikarya</taxon>
        <taxon>Ascomycota</taxon>
        <taxon>Pezizomycotina</taxon>
        <taxon>Leotiomycetes</taxon>
        <taxon>Leotiomycetes incertae sedis</taxon>
        <taxon>Scytalidium</taxon>
    </lineage>
</organism>
<evidence type="ECO:0000256" key="1">
    <source>
        <dbReference type="SAM" id="MobiDB-lite"/>
    </source>
</evidence>
<feature type="non-terminal residue" evidence="2">
    <location>
        <position position="481"/>
    </location>
</feature>
<evidence type="ECO:0000313" key="3">
    <source>
        <dbReference type="Proteomes" id="UP000258309"/>
    </source>
</evidence>
<feature type="non-terminal residue" evidence="2">
    <location>
        <position position="1"/>
    </location>
</feature>
<dbReference type="Proteomes" id="UP000258309">
    <property type="component" value="Unassembled WGS sequence"/>
</dbReference>